<dbReference type="Pfam" id="PF04199">
    <property type="entry name" value="Cyclase"/>
    <property type="match status" value="1"/>
</dbReference>
<sequence length="249" mass="27750">MMTLDHIIAELQKKKWVDLTHTITESIPIFGAFEGVLQRKTLFNVEDHGFYAQAVTFATQTGTHIDAPGHFVAGKRYLDRIDNKELLLPIVVLHKQDAVARDPDYRLSVDDILAFEREHGEIASGSFVAFASGWSTRWPDLDAFANKDEQGNSHTPGWSLEALTFLFDERGISAVGHETLDTDSAADFRRNSGLIGEFFVLNQNAWQVEVLNNLHQLPPTGAYIHVSYPNFAGVPGFPVRAIAYLPDNA</sequence>
<accession>A0A0H3I8S6</accession>
<name>A0A0H3I8S6_PECPM</name>
<dbReference type="EMBL" id="CP003415">
    <property type="protein sequence ID" value="AFI92373.1"/>
    <property type="molecule type" value="Genomic_DNA"/>
</dbReference>
<dbReference type="Gene3D" id="3.50.30.50">
    <property type="entry name" value="Putative cyclase"/>
    <property type="match status" value="1"/>
</dbReference>
<protein>
    <submittedName>
        <fullName evidence="1">Cyclase family protein</fullName>
    </submittedName>
</protein>
<dbReference type="HOGENOM" id="CLU_030671_2_2_6"/>
<dbReference type="Proteomes" id="UP000008044">
    <property type="component" value="Chromosome"/>
</dbReference>
<dbReference type="InterPro" id="IPR007325">
    <property type="entry name" value="KFase/CYL"/>
</dbReference>
<dbReference type="PANTHER" id="PTHR31118:SF12">
    <property type="entry name" value="CYCLASE-LIKE PROTEIN 2"/>
    <property type="match status" value="1"/>
</dbReference>
<dbReference type="KEGG" id="pec:W5S_4317"/>
<dbReference type="PANTHER" id="PTHR31118">
    <property type="entry name" value="CYCLASE-LIKE PROTEIN 2"/>
    <property type="match status" value="1"/>
</dbReference>
<dbReference type="GO" id="GO:0004061">
    <property type="term" value="F:arylformamidase activity"/>
    <property type="evidence" value="ECO:0007669"/>
    <property type="project" value="InterPro"/>
</dbReference>
<dbReference type="PATRIC" id="fig|1166016.3.peg.4400"/>
<evidence type="ECO:0000313" key="2">
    <source>
        <dbReference type="Proteomes" id="UP000008044"/>
    </source>
</evidence>
<dbReference type="STRING" id="1905730.W5S_4317"/>
<dbReference type="eggNOG" id="COG1878">
    <property type="taxonomic scope" value="Bacteria"/>
</dbReference>
<dbReference type="SUPFAM" id="SSF102198">
    <property type="entry name" value="Putative cyclase"/>
    <property type="match status" value="1"/>
</dbReference>
<proteinExistence type="predicted"/>
<evidence type="ECO:0000313" key="1">
    <source>
        <dbReference type="EMBL" id="AFI92373.1"/>
    </source>
</evidence>
<dbReference type="InterPro" id="IPR037175">
    <property type="entry name" value="KFase_sf"/>
</dbReference>
<organism evidence="1 2">
    <name type="scientific">Pectobacterium parmentieri</name>
    <dbReference type="NCBI Taxonomy" id="1905730"/>
    <lineage>
        <taxon>Bacteria</taxon>
        <taxon>Pseudomonadati</taxon>
        <taxon>Pseudomonadota</taxon>
        <taxon>Gammaproteobacteria</taxon>
        <taxon>Enterobacterales</taxon>
        <taxon>Pectobacteriaceae</taxon>
        <taxon>Pectobacterium</taxon>
    </lineage>
</organism>
<dbReference type="AlphaFoldDB" id="A0A0H3I8S6"/>
<reference evidence="1 2" key="1">
    <citation type="journal article" date="2012" name="J. Bacteriol.">
        <title>Genome sequence of Pectobacterium sp. strain SCC3193.</title>
        <authorList>
            <person name="Koskinen J.P."/>
            <person name="Laine P."/>
            <person name="Niemi O."/>
            <person name="Nykyri J."/>
            <person name="Harjunpaa H."/>
            <person name="Auvinen P."/>
            <person name="Paulin L."/>
            <person name="Pirhonen M."/>
            <person name="Palva T."/>
            <person name="Holm L."/>
        </authorList>
    </citation>
    <scope>NUCLEOTIDE SEQUENCE [LARGE SCALE GENOMIC DNA]</scope>
    <source>
        <strain evidence="1 2">SCC3193</strain>
    </source>
</reference>
<gene>
    <name evidence="1" type="ordered locus">W5S_4317</name>
</gene>
<dbReference type="GO" id="GO:0019441">
    <property type="term" value="P:L-tryptophan catabolic process to kynurenine"/>
    <property type="evidence" value="ECO:0007669"/>
    <property type="project" value="InterPro"/>
</dbReference>